<evidence type="ECO:0000313" key="6">
    <source>
        <dbReference type="EMBL" id="KAG2953498.1"/>
    </source>
</evidence>
<reference evidence="4" key="2">
    <citation type="submission" date="2018-10" db="EMBL/GenBank/DDBJ databases">
        <title>Effector identification in a new, highly contiguous assembly of the strawberry crown rot pathogen Phytophthora cactorum.</title>
        <authorList>
            <person name="Armitage A.D."/>
            <person name="Nellist C.F."/>
            <person name="Bates H."/>
            <person name="Vickerstaff R.J."/>
            <person name="Harrison R.J."/>
        </authorList>
    </citation>
    <scope>NUCLEOTIDE SEQUENCE</scope>
    <source>
        <strain evidence="4">15-7</strain>
        <strain evidence="5">4032</strain>
        <strain evidence="6">4040</strain>
        <strain evidence="7">P415</strain>
        <strain evidence="8">P421</strain>
    </source>
</reference>
<dbReference type="Pfam" id="PF01980">
    <property type="entry name" value="TrmO_N"/>
    <property type="match status" value="1"/>
</dbReference>
<dbReference type="CDD" id="cd09281">
    <property type="entry name" value="UPF0066"/>
    <property type="match status" value="1"/>
</dbReference>
<dbReference type="InterPro" id="IPR036414">
    <property type="entry name" value="YaeB_N_sf"/>
</dbReference>
<dbReference type="EMBL" id="MJFZ01000013">
    <property type="protein sequence ID" value="RAW42641.1"/>
    <property type="molecule type" value="Genomic_DNA"/>
</dbReference>
<dbReference type="EMBL" id="RCML01000089">
    <property type="protein sequence ID" value="KAG2992279.1"/>
    <property type="molecule type" value="Genomic_DNA"/>
</dbReference>
<dbReference type="PANTHER" id="PTHR12818:SF0">
    <property type="entry name" value="TRNA (ADENINE(37)-N6)-METHYLTRANSFERASE"/>
    <property type="match status" value="1"/>
</dbReference>
<dbReference type="PANTHER" id="PTHR12818">
    <property type="entry name" value="TRNA (ADENINE(37)-N6)-METHYLTRANSFERASE"/>
    <property type="match status" value="1"/>
</dbReference>
<proteinExistence type="inferred from homology"/>
<name>A0A329T1K3_9STRA</name>
<evidence type="ECO:0000259" key="3">
    <source>
        <dbReference type="PROSITE" id="PS51668"/>
    </source>
</evidence>
<dbReference type="STRING" id="29920.A0A329T1K3"/>
<dbReference type="InterPro" id="IPR036413">
    <property type="entry name" value="YaeB-like_sf"/>
</dbReference>
<sequence>MTLPFGLRLETLALTLQTTALLWLWWRKSQPHSDDFQKIKELECDAAKKEKARVDERRGRVAAEKELRRVMEEKLDTSKGCFVQPVGTVHSCFKVCLGTPRQGSLAPSTRAKISFQRSISPDTLVGLEDFSHVWIIFVFHQNTNGKNTRAHEGLRSDSHRHTFRAKISPPMLKERVGIFCTRSPHRPNPIGITLAKIERVDMRKRTLYLSGVDLLDETPVLDIKPYIAAYDSLPGALSASWVSTSQPLIQIEWESSELIPTIHKLSTKSVHYRGAPERFVAAIEEVLNVDVRSKYQTRRWTSPDYVNYQIVDNVRVQYRFALVAQPPPPVDGENNIDTARIQISAVEEVETAFLEQPVDNN</sequence>
<evidence type="ECO:0000256" key="2">
    <source>
        <dbReference type="ARBA" id="ARBA00033753"/>
    </source>
</evidence>
<evidence type="ECO:0000313" key="9">
    <source>
        <dbReference type="EMBL" id="RAW42641.1"/>
    </source>
</evidence>
<protein>
    <recommendedName>
        <fullName evidence="3">TsaA-like domain-containing protein</fullName>
    </recommendedName>
</protein>
<evidence type="ECO:0000313" key="10">
    <source>
        <dbReference type="Proteomes" id="UP000251314"/>
    </source>
</evidence>
<gene>
    <name evidence="9" type="ORF">PC110_g1209</name>
    <name evidence="4" type="ORF">PC113_g5106</name>
    <name evidence="5" type="ORF">PC115_g1287</name>
    <name evidence="6" type="ORF">PC117_g1965</name>
    <name evidence="7" type="ORF">PC118_g4663</name>
    <name evidence="8" type="ORF">PC129_g3446</name>
</gene>
<evidence type="ECO:0000313" key="4">
    <source>
        <dbReference type="EMBL" id="KAG2863826.1"/>
    </source>
</evidence>
<comment type="similarity">
    <text evidence="2">Belongs to the tRNA methyltransferase O family.</text>
</comment>
<dbReference type="VEuPathDB" id="FungiDB:PC110_g1209"/>
<dbReference type="EMBL" id="RCMI01000015">
    <property type="protein sequence ID" value="KAG2942755.1"/>
    <property type="molecule type" value="Genomic_DNA"/>
</dbReference>
<dbReference type="Proteomes" id="UP000697107">
    <property type="component" value="Unassembled WGS sequence"/>
</dbReference>
<dbReference type="Proteomes" id="UP000774804">
    <property type="component" value="Unassembled WGS sequence"/>
</dbReference>
<dbReference type="InterPro" id="IPR040372">
    <property type="entry name" value="YaeB-like"/>
</dbReference>
<feature type="domain" description="TsaA-like" evidence="3">
    <location>
        <begin position="83"/>
        <end position="235"/>
    </location>
</feature>
<keyword evidence="1" id="KW-0949">S-adenosyl-L-methionine</keyword>
<dbReference type="Proteomes" id="UP000735874">
    <property type="component" value="Unassembled WGS sequence"/>
</dbReference>
<dbReference type="EMBL" id="RCMK01000024">
    <property type="protein sequence ID" value="KAG2953498.1"/>
    <property type="molecule type" value="Genomic_DNA"/>
</dbReference>
<dbReference type="Gene3D" id="2.40.30.70">
    <property type="entry name" value="YaeB-like"/>
    <property type="match status" value="1"/>
</dbReference>
<dbReference type="OrthoDB" id="4882at2759"/>
<accession>A0A329T1K3</accession>
<dbReference type="SUPFAM" id="SSF118196">
    <property type="entry name" value="YaeB-like"/>
    <property type="match status" value="1"/>
</dbReference>
<organism evidence="9 10">
    <name type="scientific">Phytophthora cactorum</name>
    <dbReference type="NCBI Taxonomy" id="29920"/>
    <lineage>
        <taxon>Eukaryota</taxon>
        <taxon>Sar</taxon>
        <taxon>Stramenopiles</taxon>
        <taxon>Oomycota</taxon>
        <taxon>Peronosporomycetes</taxon>
        <taxon>Peronosporales</taxon>
        <taxon>Peronosporaceae</taxon>
        <taxon>Phytophthora</taxon>
    </lineage>
</organism>
<evidence type="ECO:0000256" key="1">
    <source>
        <dbReference type="ARBA" id="ARBA00022691"/>
    </source>
</evidence>
<dbReference type="EMBL" id="RCMV01000070">
    <property type="protein sequence ID" value="KAG3225960.1"/>
    <property type="molecule type" value="Genomic_DNA"/>
</dbReference>
<evidence type="ECO:0000313" key="5">
    <source>
        <dbReference type="EMBL" id="KAG2942755.1"/>
    </source>
</evidence>
<dbReference type="Proteomes" id="UP000251314">
    <property type="component" value="Unassembled WGS sequence"/>
</dbReference>
<dbReference type="AlphaFoldDB" id="A0A329T1K3"/>
<dbReference type="Proteomes" id="UP000736787">
    <property type="component" value="Unassembled WGS sequence"/>
</dbReference>
<evidence type="ECO:0000313" key="7">
    <source>
        <dbReference type="EMBL" id="KAG2992279.1"/>
    </source>
</evidence>
<dbReference type="Proteomes" id="UP000760860">
    <property type="component" value="Unassembled WGS sequence"/>
</dbReference>
<reference evidence="9 10" key="1">
    <citation type="submission" date="2018-01" db="EMBL/GenBank/DDBJ databases">
        <title>Draft genome of the strawberry crown rot pathogen Phytophthora cactorum.</title>
        <authorList>
            <person name="Armitage A.D."/>
            <person name="Lysoe E."/>
            <person name="Nellist C.F."/>
            <person name="Harrison R.J."/>
            <person name="Brurberg M.B."/>
        </authorList>
    </citation>
    <scope>NUCLEOTIDE SEQUENCE [LARGE SCALE GENOMIC DNA]</scope>
    <source>
        <strain evidence="9 10">10300</strain>
    </source>
</reference>
<dbReference type="PROSITE" id="PS51668">
    <property type="entry name" value="TSAA_2"/>
    <property type="match status" value="1"/>
</dbReference>
<dbReference type="EMBL" id="RCMG01000095">
    <property type="protein sequence ID" value="KAG2863826.1"/>
    <property type="molecule type" value="Genomic_DNA"/>
</dbReference>
<comment type="caution">
    <text evidence="9">The sequence shown here is derived from an EMBL/GenBank/DDBJ whole genome shotgun (WGS) entry which is preliminary data.</text>
</comment>
<evidence type="ECO:0000313" key="8">
    <source>
        <dbReference type="EMBL" id="KAG3225960.1"/>
    </source>
</evidence>
<dbReference type="InterPro" id="IPR023370">
    <property type="entry name" value="TrmO-like_N"/>
</dbReference>
<dbReference type="NCBIfam" id="TIGR00104">
    <property type="entry name" value="tRNA_TsaA"/>
    <property type="match status" value="1"/>
</dbReference>
<keyword evidence="10" id="KW-1185">Reference proteome</keyword>